<reference evidence="1 2" key="1">
    <citation type="submission" date="2024-07" db="EMBL/GenBank/DDBJ databases">
        <title>Section-level genome sequencing and comparative genomics of Aspergillus sections Usti and Cavernicolus.</title>
        <authorList>
            <consortium name="Lawrence Berkeley National Laboratory"/>
            <person name="Nybo J.L."/>
            <person name="Vesth T.C."/>
            <person name="Theobald S."/>
            <person name="Frisvad J.C."/>
            <person name="Larsen T.O."/>
            <person name="Kjaerboelling I."/>
            <person name="Rothschild-Mancinelli K."/>
            <person name="Lyhne E.K."/>
            <person name="Kogle M.E."/>
            <person name="Barry K."/>
            <person name="Clum A."/>
            <person name="Na H."/>
            <person name="Ledsgaard L."/>
            <person name="Lin J."/>
            <person name="Lipzen A."/>
            <person name="Kuo A."/>
            <person name="Riley R."/>
            <person name="Mondo S."/>
            <person name="Labutti K."/>
            <person name="Haridas S."/>
            <person name="Pangalinan J."/>
            <person name="Salamov A.A."/>
            <person name="Simmons B.A."/>
            <person name="Magnuson J.K."/>
            <person name="Chen J."/>
            <person name="Drula E."/>
            <person name="Henrissat B."/>
            <person name="Wiebenga A."/>
            <person name="Lubbers R.J."/>
            <person name="Gomes A.C."/>
            <person name="Makela M.R."/>
            <person name="Stajich J."/>
            <person name="Grigoriev I.V."/>
            <person name="Mortensen U.H."/>
            <person name="De Vries R.P."/>
            <person name="Baker S.E."/>
            <person name="Andersen M.R."/>
        </authorList>
    </citation>
    <scope>NUCLEOTIDE SEQUENCE [LARGE SCALE GENOMIC DNA]</scope>
    <source>
        <strain evidence="1 2">CBS 209.92</strain>
    </source>
</reference>
<name>A0ABR4GIU1_9EURO</name>
<organism evidence="1 2">
    <name type="scientific">Aspergillus keveii</name>
    <dbReference type="NCBI Taxonomy" id="714993"/>
    <lineage>
        <taxon>Eukaryota</taxon>
        <taxon>Fungi</taxon>
        <taxon>Dikarya</taxon>
        <taxon>Ascomycota</taxon>
        <taxon>Pezizomycotina</taxon>
        <taxon>Eurotiomycetes</taxon>
        <taxon>Eurotiomycetidae</taxon>
        <taxon>Eurotiales</taxon>
        <taxon>Aspergillaceae</taxon>
        <taxon>Aspergillus</taxon>
        <taxon>Aspergillus subgen. Nidulantes</taxon>
    </lineage>
</organism>
<comment type="caution">
    <text evidence="1">The sequence shown here is derived from an EMBL/GenBank/DDBJ whole genome shotgun (WGS) entry which is preliminary data.</text>
</comment>
<gene>
    <name evidence="1" type="ORF">BJX66DRAFT_333654</name>
</gene>
<accession>A0ABR4GIU1</accession>
<evidence type="ECO:0000313" key="1">
    <source>
        <dbReference type="EMBL" id="KAL2798980.1"/>
    </source>
</evidence>
<proteinExistence type="predicted"/>
<sequence>MSSQRTTTTNTTPSGSSAGSSTQIIQVIDYDLVTNSIQIYDRTATVFPGRVTRVTEITIALPARTITVSHRMANLCGSGHTVGRLAQADRIHQYRVIEMVREAVRDRGDFWYVVLPGMVETLGGEALDSETAYSGQTHMRAAYGHPVKRSS</sequence>
<dbReference type="EMBL" id="JBFTWV010000010">
    <property type="protein sequence ID" value="KAL2798980.1"/>
    <property type="molecule type" value="Genomic_DNA"/>
</dbReference>
<dbReference type="Proteomes" id="UP001610563">
    <property type="component" value="Unassembled WGS sequence"/>
</dbReference>
<keyword evidence="2" id="KW-1185">Reference proteome</keyword>
<evidence type="ECO:0000313" key="2">
    <source>
        <dbReference type="Proteomes" id="UP001610563"/>
    </source>
</evidence>
<protein>
    <submittedName>
        <fullName evidence="1">Uncharacterized protein</fullName>
    </submittedName>
</protein>